<dbReference type="EMBL" id="CP051006">
    <property type="protein sequence ID" value="QNT91887.1"/>
    <property type="molecule type" value="Genomic_DNA"/>
</dbReference>
<feature type="compositionally biased region" description="Polar residues" evidence="1">
    <location>
        <begin position="1033"/>
        <end position="1043"/>
    </location>
</feature>
<proteinExistence type="predicted"/>
<accession>A0A7H1PV07</accession>
<dbReference type="InterPro" id="IPR011990">
    <property type="entry name" value="TPR-like_helical_dom_sf"/>
</dbReference>
<dbReference type="SMART" id="SM00028">
    <property type="entry name" value="TPR"/>
    <property type="match status" value="7"/>
</dbReference>
<sequence>MSEEEPGASRHRESAVFTQDVRASRDGHVNAVQHGDQYNYIYRNEPPYRVEPFSPTEAAPVPSLLRVPSRLLAARHRIVPFRPRPELDLLEAWRDEQAPGLSVRLVHAEGGQGKTRLAIEFATRSVNAGWSVALARHRSEAASAGGGDEHLTVRAPGLVLIVDYAERWPLQDLITLVRQHRDAARDRLRVLLLARPAGAWWQGLSHQMSKLDIYDVDAVRLQPVPNTPEGRLEMYRAARDQFAEVFGLEEPAGVEPPSDFSDPTYALTLTVHMKALADVDAAARGRTPPVSSDQAGLSSYLLDREHDHWRSAHNGGHGPVRATAQTMGRTVYVATLTRALDAADAATALARTGVADTASAAGVLRDHAYCYPPEDPARMLEPLGPDRLGEDFLALTLPGREEQFGYYATDPWAATAPGRLLTTTVDRADYPPFTRQAVTVLIEAAHRWPHMTALHLQPLLRQHPDLALTAGSAAIARLAELDDIDLAVLEAVDARLPAESHVDLDLGAAALAQRLISHRLATATGPAHRADLLHDLAYRMTIAGLHESALEPIEEAVRIRRQLAEANPDEHLPQLASALTQAGNVLAELGHQSKALATSQEAAEINRQLASTDPAAERWSDLARSLTNLAARLAESGFDQESIAPAQDAVEIRRRLAEADPGRYLPELALTLSNLSAQLCDLKRTHEALASAQEAVALYRRFAEADPASYLHPFAASLFNLSSIISLAGRRREAVSLSEEAVQIRRRLVEANAAAYSPKLALALTSLAHRYMQVGRNSDALVTAQEATELSRHLVRTASAARHLPDLAVNLATLSHCLRNVGRRAEAAAAVEEAIALHRELAEADPVAYLPDLAYTLIYSHGILSADRLGEGVCLYRQLAEANPGRYTLNLADALANLSKALADAGRPADAVAPAAEAVALYRPLAKADPVARLSGLAWALTTLGHCIAATGRVAEALPSAEEAAEIYRRLARTDAAPAVYRECLILALTELATRLRQLGRLEEADAHTAEASEVRNAPPEPATPAPAPQQLPMCSSQEASTR</sequence>
<dbReference type="Gene3D" id="1.25.40.10">
    <property type="entry name" value="Tetratricopeptide repeat domain"/>
    <property type="match status" value="4"/>
</dbReference>
<dbReference type="SUPFAM" id="SSF48452">
    <property type="entry name" value="TPR-like"/>
    <property type="match status" value="3"/>
</dbReference>
<dbReference type="PANTHER" id="PTHR19959:SF119">
    <property type="entry name" value="FUNGAL LIPASE-LIKE DOMAIN-CONTAINING PROTEIN"/>
    <property type="match status" value="1"/>
</dbReference>
<feature type="compositionally biased region" description="Pro residues" evidence="1">
    <location>
        <begin position="1019"/>
        <end position="1030"/>
    </location>
</feature>
<dbReference type="Proteomes" id="UP000516422">
    <property type="component" value="Chromosome"/>
</dbReference>
<evidence type="ECO:0000313" key="3">
    <source>
        <dbReference type="Proteomes" id="UP000516422"/>
    </source>
</evidence>
<reference evidence="2 3" key="1">
    <citation type="submission" date="2020-04" db="EMBL/GenBank/DDBJ databases">
        <title>Characterization and engineering of Streptomyces griseofuscus DSM40191 as a potential heterologous host for expression of BGCs.</title>
        <authorList>
            <person name="Gren T."/>
            <person name="Whitford C.M."/>
            <person name="Mohite O.S."/>
            <person name="Joergensen T.S."/>
            <person name="Nielsen J.B."/>
            <person name="Lee S.Y."/>
            <person name="Weber T."/>
        </authorList>
    </citation>
    <scope>NUCLEOTIDE SEQUENCE [LARGE SCALE GENOMIC DNA]</scope>
    <source>
        <strain evidence="2 3">DSM 40191</strain>
    </source>
</reference>
<dbReference type="KEGG" id="sgf:HEP81_01558"/>
<dbReference type="RefSeq" id="WP_051850798.1">
    <property type="nucleotide sequence ID" value="NZ_CP051006.1"/>
</dbReference>
<organism evidence="2 3">
    <name type="scientific">Streptomyces griseofuscus</name>
    <dbReference type="NCBI Taxonomy" id="146922"/>
    <lineage>
        <taxon>Bacteria</taxon>
        <taxon>Bacillati</taxon>
        <taxon>Actinomycetota</taxon>
        <taxon>Actinomycetes</taxon>
        <taxon>Kitasatosporales</taxon>
        <taxon>Streptomycetaceae</taxon>
        <taxon>Streptomyces</taxon>
    </lineage>
</organism>
<dbReference type="AlphaFoldDB" id="A0A7H1PV07"/>
<dbReference type="PANTHER" id="PTHR19959">
    <property type="entry name" value="KINESIN LIGHT CHAIN"/>
    <property type="match status" value="1"/>
</dbReference>
<feature type="region of interest" description="Disordered" evidence="1">
    <location>
        <begin position="1006"/>
        <end position="1043"/>
    </location>
</feature>
<evidence type="ECO:0000313" key="2">
    <source>
        <dbReference type="EMBL" id="QNT91887.1"/>
    </source>
</evidence>
<dbReference type="Pfam" id="PF13374">
    <property type="entry name" value="TPR_10"/>
    <property type="match status" value="4"/>
</dbReference>
<dbReference type="InterPro" id="IPR019734">
    <property type="entry name" value="TPR_rpt"/>
</dbReference>
<name>A0A7H1PV07_9ACTN</name>
<protein>
    <submittedName>
        <fullName evidence="2">Tetratricopeptide repeat protein</fullName>
    </submittedName>
</protein>
<dbReference type="GeneID" id="91461170"/>
<gene>
    <name evidence="2" type="ORF">HEP81_01558</name>
</gene>
<evidence type="ECO:0000256" key="1">
    <source>
        <dbReference type="SAM" id="MobiDB-lite"/>
    </source>
</evidence>